<keyword evidence="3" id="KW-0067">ATP-binding</keyword>
<dbReference type="SUPFAM" id="SSF52540">
    <property type="entry name" value="P-loop containing nucleoside triphosphate hydrolases"/>
    <property type="match status" value="1"/>
</dbReference>
<evidence type="ECO:0000256" key="3">
    <source>
        <dbReference type="ARBA" id="ARBA00022840"/>
    </source>
</evidence>
<proteinExistence type="inferred from homology"/>
<dbReference type="PANTHER" id="PTHR23073">
    <property type="entry name" value="26S PROTEASOME REGULATORY SUBUNIT"/>
    <property type="match status" value="1"/>
</dbReference>
<keyword evidence="6" id="KW-1185">Reference proteome</keyword>
<evidence type="ECO:0000313" key="6">
    <source>
        <dbReference type="Proteomes" id="UP001595904"/>
    </source>
</evidence>
<accession>A0ABV8T3G0</accession>
<dbReference type="Proteomes" id="UP001595904">
    <property type="component" value="Unassembled WGS sequence"/>
</dbReference>
<protein>
    <submittedName>
        <fullName evidence="5">AAA family ATPase</fullName>
    </submittedName>
</protein>
<name>A0ABV8T3G0_9GAMM</name>
<dbReference type="InterPro" id="IPR027417">
    <property type="entry name" value="P-loop_NTPase"/>
</dbReference>
<gene>
    <name evidence="5" type="ORF">ACFPN2_32055</name>
</gene>
<feature type="domain" description="AAA+ ATPase" evidence="4">
    <location>
        <begin position="224"/>
        <end position="354"/>
    </location>
</feature>
<organism evidence="5 6">
    <name type="scientific">Steroidobacter flavus</name>
    <dbReference type="NCBI Taxonomy" id="1842136"/>
    <lineage>
        <taxon>Bacteria</taxon>
        <taxon>Pseudomonadati</taxon>
        <taxon>Pseudomonadota</taxon>
        <taxon>Gammaproteobacteria</taxon>
        <taxon>Steroidobacterales</taxon>
        <taxon>Steroidobacteraceae</taxon>
        <taxon>Steroidobacter</taxon>
    </lineage>
</organism>
<dbReference type="InterPro" id="IPR003593">
    <property type="entry name" value="AAA+_ATPase"/>
</dbReference>
<sequence length="439" mass="47938">MERHYNYARQALEDHFGAQRLSSVVTSRRQFAAHLLPDLQSALVAETERYKPILLGLHQHHPMQPLYASSMLIMGEQALQIAPVQRFDVDVGADKPFSAISNGLWLFQVEGEPVAVMMSRVVEPRGRYSIVEAVTSPQSLSVATRLFETLTKAATASRLYRGKTLSFESASDYSGMRADMLVHRVPTVARDSVILEDTTLRRVERHVLEHITHRQGLRQLGQSTRKGILLYGPPGTGKTHLIRYLTSQLPEHTTILVTAEQVASLGTYMTMARALQPSVFVLEDVDLIGRSREGMGGACSTEATLNRLLNEMDGLGEEAEILFILTTNRPGAIEEALASRPGRIDEAIEIPLPDAGCRARLLELYGKSLSFEEGVVTATVAATAGASASFMKELVRRFAQFSLACNKGRKVSAADAAAVVEDALGSRTAIGGKLLGFHA</sequence>
<comment type="similarity">
    <text evidence="1">Belongs to the AAA ATPase family.</text>
</comment>
<dbReference type="Pfam" id="PF00004">
    <property type="entry name" value="AAA"/>
    <property type="match status" value="1"/>
</dbReference>
<dbReference type="RefSeq" id="WP_380604352.1">
    <property type="nucleotide sequence ID" value="NZ_JBHSDU010000015.1"/>
</dbReference>
<dbReference type="SMART" id="SM00382">
    <property type="entry name" value="AAA"/>
    <property type="match status" value="1"/>
</dbReference>
<evidence type="ECO:0000259" key="4">
    <source>
        <dbReference type="SMART" id="SM00382"/>
    </source>
</evidence>
<dbReference type="EMBL" id="JBHSDU010000015">
    <property type="protein sequence ID" value="MFC4313752.1"/>
    <property type="molecule type" value="Genomic_DNA"/>
</dbReference>
<dbReference type="Gene3D" id="3.40.50.300">
    <property type="entry name" value="P-loop containing nucleotide triphosphate hydrolases"/>
    <property type="match status" value="1"/>
</dbReference>
<evidence type="ECO:0000256" key="2">
    <source>
        <dbReference type="ARBA" id="ARBA00022741"/>
    </source>
</evidence>
<dbReference type="InterPro" id="IPR050221">
    <property type="entry name" value="26S_Proteasome_ATPase"/>
</dbReference>
<comment type="caution">
    <text evidence="5">The sequence shown here is derived from an EMBL/GenBank/DDBJ whole genome shotgun (WGS) entry which is preliminary data.</text>
</comment>
<keyword evidence="2" id="KW-0547">Nucleotide-binding</keyword>
<evidence type="ECO:0000256" key="1">
    <source>
        <dbReference type="ARBA" id="ARBA00006914"/>
    </source>
</evidence>
<dbReference type="CDD" id="cd19481">
    <property type="entry name" value="RecA-like_protease"/>
    <property type="match status" value="1"/>
</dbReference>
<reference evidence="6" key="1">
    <citation type="journal article" date="2019" name="Int. J. Syst. Evol. Microbiol.">
        <title>The Global Catalogue of Microorganisms (GCM) 10K type strain sequencing project: providing services to taxonomists for standard genome sequencing and annotation.</title>
        <authorList>
            <consortium name="The Broad Institute Genomics Platform"/>
            <consortium name="The Broad Institute Genome Sequencing Center for Infectious Disease"/>
            <person name="Wu L."/>
            <person name="Ma J."/>
        </authorList>
    </citation>
    <scope>NUCLEOTIDE SEQUENCE [LARGE SCALE GENOMIC DNA]</scope>
    <source>
        <strain evidence="6">CGMCC 1.10759</strain>
    </source>
</reference>
<evidence type="ECO:0000313" key="5">
    <source>
        <dbReference type="EMBL" id="MFC4313752.1"/>
    </source>
</evidence>
<dbReference type="InterPro" id="IPR003959">
    <property type="entry name" value="ATPase_AAA_core"/>
</dbReference>